<keyword evidence="5" id="KW-0833">Ubl conjugation pathway</keyword>
<keyword evidence="7" id="KW-0788">Thiol protease</keyword>
<dbReference type="GO" id="GO:0004843">
    <property type="term" value="F:cysteine-type deubiquitinase activity"/>
    <property type="evidence" value="ECO:0007669"/>
    <property type="project" value="UniProtKB-EC"/>
</dbReference>
<dbReference type="Pfam" id="PF14533">
    <property type="entry name" value="USP7_C2"/>
    <property type="match status" value="1"/>
</dbReference>
<evidence type="ECO:0000256" key="7">
    <source>
        <dbReference type="ARBA" id="ARBA00022807"/>
    </source>
</evidence>
<dbReference type="Gene3D" id="3.10.20.90">
    <property type="entry name" value="Phosphatidylinositol 3-kinase Catalytic Subunit, Chain A, domain 1"/>
    <property type="match status" value="2"/>
</dbReference>
<evidence type="ECO:0000313" key="10">
    <source>
        <dbReference type="EMBL" id="GEU65222.1"/>
    </source>
</evidence>
<evidence type="ECO:0000259" key="8">
    <source>
        <dbReference type="Pfam" id="PF12436"/>
    </source>
</evidence>
<dbReference type="EMBL" id="BKCJ010005159">
    <property type="protein sequence ID" value="GEU65222.1"/>
    <property type="molecule type" value="Genomic_DNA"/>
</dbReference>
<dbReference type="InterPro" id="IPR029346">
    <property type="entry name" value="USP_C"/>
</dbReference>
<keyword evidence="6 10" id="KW-0378">Hydrolase</keyword>
<accession>A0A6L2LXT3</accession>
<dbReference type="FunFam" id="3.10.20.90:FF:000050">
    <property type="entry name" value="Ubiquitin carboxyl-terminal hydrolase 13"/>
    <property type="match status" value="1"/>
</dbReference>
<dbReference type="InterPro" id="IPR024729">
    <property type="entry name" value="USP7_ICP0-binding_dom"/>
</dbReference>
<evidence type="ECO:0000256" key="5">
    <source>
        <dbReference type="ARBA" id="ARBA00022786"/>
    </source>
</evidence>
<evidence type="ECO:0000256" key="1">
    <source>
        <dbReference type="ARBA" id="ARBA00000707"/>
    </source>
</evidence>
<feature type="domain" description="Ubiquitin carboxyl-terminal hydrolase C-terminal" evidence="9">
    <location>
        <begin position="301"/>
        <end position="510"/>
    </location>
</feature>
<evidence type="ECO:0000256" key="3">
    <source>
        <dbReference type="ARBA" id="ARBA00012759"/>
    </source>
</evidence>
<keyword evidence="4" id="KW-0645">Protease</keyword>
<dbReference type="AlphaFoldDB" id="A0A6L2LXT3"/>
<dbReference type="EC" id="3.4.19.12" evidence="3"/>
<evidence type="ECO:0000256" key="6">
    <source>
        <dbReference type="ARBA" id="ARBA00022801"/>
    </source>
</evidence>
<evidence type="ECO:0000256" key="2">
    <source>
        <dbReference type="ARBA" id="ARBA00009085"/>
    </source>
</evidence>
<dbReference type="Pfam" id="PF12436">
    <property type="entry name" value="USP7_ICP0_bdg"/>
    <property type="match status" value="1"/>
</dbReference>
<comment type="caution">
    <text evidence="10">The sequence shown here is derived from an EMBL/GenBank/DDBJ whole genome shotgun (WGS) entry which is preliminary data.</text>
</comment>
<dbReference type="GO" id="GO:0005634">
    <property type="term" value="C:nucleus"/>
    <property type="evidence" value="ECO:0007669"/>
    <property type="project" value="UniProtKB-ARBA"/>
</dbReference>
<comment type="catalytic activity">
    <reaction evidence="1">
        <text>Thiol-dependent hydrolysis of ester, thioester, amide, peptide and isopeptide bonds formed by the C-terminal Gly of ubiquitin (a 76-residue protein attached to proteins as an intracellular targeting signal).</text>
        <dbReference type="EC" id="3.4.19.12"/>
    </reaction>
</comment>
<proteinExistence type="inferred from homology"/>
<protein>
    <recommendedName>
        <fullName evidence="3">ubiquitinyl hydrolase 1</fullName>
        <ecNumber evidence="3">3.4.19.12</ecNumber>
    </recommendedName>
</protein>
<gene>
    <name evidence="10" type="ORF">Tci_037200</name>
</gene>
<evidence type="ECO:0000256" key="4">
    <source>
        <dbReference type="ARBA" id="ARBA00022670"/>
    </source>
</evidence>
<dbReference type="GO" id="GO:0006508">
    <property type="term" value="P:proteolysis"/>
    <property type="evidence" value="ECO:0007669"/>
    <property type="project" value="UniProtKB-KW"/>
</dbReference>
<reference evidence="10" key="1">
    <citation type="journal article" date="2019" name="Sci. Rep.">
        <title>Draft genome of Tanacetum cinerariifolium, the natural source of mosquito coil.</title>
        <authorList>
            <person name="Yamashiro T."/>
            <person name="Shiraishi A."/>
            <person name="Satake H."/>
            <person name="Nakayama K."/>
        </authorList>
    </citation>
    <scope>NUCLEOTIDE SEQUENCE</scope>
</reference>
<feature type="domain" description="Ubiquitin carboxyl-terminal hydrolase 7 ICP0-binding" evidence="8">
    <location>
        <begin position="67"/>
        <end position="290"/>
    </location>
</feature>
<name>A0A6L2LXT3_TANCI</name>
<sequence>MNTVRTRRINLRRTSVIGFSAQNSRSSDAIATDSPYLLVLNTEASQSKQHVIIRIMRRTCLIPNDVARLREVSNQNNNNNAELKLFLEVELGQDSQLVLPPAKTKEDILLFFKLYDPIKEELRYVGRLFVKWRGKPTEIPTKLNELAGFAPDEDIEVYKEIRLEPDVMCEHVDKNRTFRASQFQDGDIICLQKRLQAGTVKCRYPNVPSFLEYVHNRQVVRFLSLEKPKGDEFSLELSKRNNYDDVVERVVAHLSLDDPSKIRLTSHNCYSQQPKPLPIKYRGVKHLSAMPTHYNQTSDILYYEVLDIPLPELQCLKTLKAAFHHATKDEVVIHTIRLPKQSTVADMINDLRTKVELSHKDAELRLVEIFYHKIYKIFPLSEKIENINDIYSALHAEEIPAEGKDLGPQDRLISVYHFTKDASQNQVQLKNFVEPFIFVIREDETLAEIKIPIQKILHIPNEEFSKWKFAFVSSGNPRYLQDSDVVSTRFQKSGVYGAWEQYFGLEHSDNAYKRSYDSNDDNECLHPPKKRVRS</sequence>
<organism evidence="10">
    <name type="scientific">Tanacetum cinerariifolium</name>
    <name type="common">Dalmatian daisy</name>
    <name type="synonym">Chrysanthemum cinerariifolium</name>
    <dbReference type="NCBI Taxonomy" id="118510"/>
    <lineage>
        <taxon>Eukaryota</taxon>
        <taxon>Viridiplantae</taxon>
        <taxon>Streptophyta</taxon>
        <taxon>Embryophyta</taxon>
        <taxon>Tracheophyta</taxon>
        <taxon>Spermatophyta</taxon>
        <taxon>Magnoliopsida</taxon>
        <taxon>eudicotyledons</taxon>
        <taxon>Gunneridae</taxon>
        <taxon>Pentapetalae</taxon>
        <taxon>asterids</taxon>
        <taxon>campanulids</taxon>
        <taxon>Asterales</taxon>
        <taxon>Asteraceae</taxon>
        <taxon>Asteroideae</taxon>
        <taxon>Anthemideae</taxon>
        <taxon>Anthemidinae</taxon>
        <taxon>Tanacetum</taxon>
    </lineage>
</organism>
<evidence type="ECO:0000259" key="9">
    <source>
        <dbReference type="Pfam" id="PF14533"/>
    </source>
</evidence>
<comment type="similarity">
    <text evidence="2">Belongs to the peptidase C19 family.</text>
</comment>